<keyword evidence="7" id="KW-0238">DNA-binding</keyword>
<feature type="domain" description="GATA-type" evidence="13">
    <location>
        <begin position="52"/>
        <end position="85"/>
    </location>
</feature>
<feature type="region of interest" description="Disordered" evidence="12">
    <location>
        <begin position="257"/>
        <end position="281"/>
    </location>
</feature>
<evidence type="ECO:0000256" key="1">
    <source>
        <dbReference type="ARBA" id="ARBA00004123"/>
    </source>
</evidence>
<dbReference type="SUPFAM" id="SSF88697">
    <property type="entry name" value="PUA domain-like"/>
    <property type="match status" value="2"/>
</dbReference>
<feature type="compositionally biased region" description="Low complexity" evidence="12">
    <location>
        <begin position="257"/>
        <end position="272"/>
    </location>
</feature>
<dbReference type="PANTHER" id="PTHR45660:SF75">
    <property type="entry name" value="YDG DOMAIN-CONTAINING PROTEIN"/>
    <property type="match status" value="1"/>
</dbReference>
<keyword evidence="6" id="KW-0805">Transcription regulation</keyword>
<dbReference type="SMART" id="SM00466">
    <property type="entry name" value="SRA"/>
    <property type="match status" value="2"/>
</dbReference>
<evidence type="ECO:0000256" key="8">
    <source>
        <dbReference type="ARBA" id="ARBA00023163"/>
    </source>
</evidence>
<feature type="domain" description="YDG" evidence="14">
    <location>
        <begin position="875"/>
        <end position="1019"/>
    </location>
</feature>
<dbReference type="InterPro" id="IPR044867">
    <property type="entry name" value="DEUBAD_dom"/>
</dbReference>
<gene>
    <name evidence="16" type="ORF">HID58_048810</name>
</gene>
<evidence type="ECO:0000259" key="13">
    <source>
        <dbReference type="PROSITE" id="PS50114"/>
    </source>
</evidence>
<dbReference type="InterPro" id="IPR003105">
    <property type="entry name" value="SRA_YDG"/>
</dbReference>
<dbReference type="InterPro" id="IPR036987">
    <property type="entry name" value="SRA-YDG_sf"/>
</dbReference>
<evidence type="ECO:0000313" key="16">
    <source>
        <dbReference type="EMBL" id="KAH0899242.1"/>
    </source>
</evidence>
<evidence type="ECO:0000256" key="12">
    <source>
        <dbReference type="SAM" id="MobiDB-lite"/>
    </source>
</evidence>
<dbReference type="Pfam" id="PF00320">
    <property type="entry name" value="GATA"/>
    <property type="match status" value="1"/>
</dbReference>
<evidence type="ECO:0000256" key="3">
    <source>
        <dbReference type="ARBA" id="ARBA00022723"/>
    </source>
</evidence>
<organism evidence="16 17">
    <name type="scientific">Brassica napus</name>
    <name type="common">Rape</name>
    <dbReference type="NCBI Taxonomy" id="3708"/>
    <lineage>
        <taxon>Eukaryota</taxon>
        <taxon>Viridiplantae</taxon>
        <taxon>Streptophyta</taxon>
        <taxon>Embryophyta</taxon>
        <taxon>Tracheophyta</taxon>
        <taxon>Spermatophyta</taxon>
        <taxon>Magnoliopsida</taxon>
        <taxon>eudicotyledons</taxon>
        <taxon>Gunneridae</taxon>
        <taxon>Pentapetalae</taxon>
        <taxon>rosids</taxon>
        <taxon>malvids</taxon>
        <taxon>Brassicales</taxon>
        <taxon>Brassicaceae</taxon>
        <taxon>Brassiceae</taxon>
        <taxon>Brassica</taxon>
    </lineage>
</organism>
<feature type="region of interest" description="Disordered" evidence="12">
    <location>
        <begin position="148"/>
        <end position="169"/>
    </location>
</feature>
<dbReference type="CDD" id="cd00202">
    <property type="entry name" value="ZnF_GATA"/>
    <property type="match status" value="1"/>
</dbReference>
<evidence type="ECO:0000256" key="11">
    <source>
        <dbReference type="PROSITE-ProRule" id="PRU00358"/>
    </source>
</evidence>
<protein>
    <recommendedName>
        <fullName evidence="18">YDG domain-containing protein</fullName>
    </recommendedName>
</protein>
<feature type="non-terminal residue" evidence="16">
    <location>
        <position position="1"/>
    </location>
</feature>
<keyword evidence="3" id="KW-0479">Metal-binding</keyword>
<comment type="caution">
    <text evidence="16">The sequence shown here is derived from an EMBL/GenBank/DDBJ whole genome shotgun (WGS) entry which is preliminary data.</text>
</comment>
<feature type="domain" description="DEUBAD" evidence="15">
    <location>
        <begin position="293"/>
        <end position="405"/>
    </location>
</feature>
<dbReference type="InterPro" id="IPR028020">
    <property type="entry name" value="ASX_DEUBAD_dom"/>
</dbReference>
<keyword evidence="8" id="KW-0804">Transcription</keyword>
<dbReference type="SMART" id="SM00401">
    <property type="entry name" value="ZnF_GATA"/>
    <property type="match status" value="1"/>
</dbReference>
<evidence type="ECO:0008006" key="18">
    <source>
        <dbReference type="Google" id="ProtNLM"/>
    </source>
</evidence>
<evidence type="ECO:0000313" key="17">
    <source>
        <dbReference type="Proteomes" id="UP000824890"/>
    </source>
</evidence>
<dbReference type="PANTHER" id="PTHR45660">
    <property type="entry name" value="HISTONE-LYSINE N-METHYLTRANSFERASE SETMAR"/>
    <property type="match status" value="1"/>
</dbReference>
<dbReference type="InterPro" id="IPR051357">
    <property type="entry name" value="H3K9_HMTase_SUVAR3-9"/>
</dbReference>
<dbReference type="InterPro" id="IPR000679">
    <property type="entry name" value="Znf_GATA"/>
</dbReference>
<keyword evidence="9 11" id="KW-0539">Nucleus</keyword>
<accession>A0ABQ8B417</accession>
<feature type="domain" description="YDG" evidence="14">
    <location>
        <begin position="618"/>
        <end position="764"/>
    </location>
</feature>
<dbReference type="InterPro" id="IPR013088">
    <property type="entry name" value="Znf_NHR/GATA"/>
</dbReference>
<evidence type="ECO:0000256" key="7">
    <source>
        <dbReference type="ARBA" id="ARBA00023125"/>
    </source>
</evidence>
<dbReference type="Gene3D" id="3.30.50.10">
    <property type="entry name" value="Erythroid Transcription Factor GATA-1, subunit A"/>
    <property type="match status" value="1"/>
</dbReference>
<evidence type="ECO:0000259" key="15">
    <source>
        <dbReference type="PROSITE" id="PS51916"/>
    </source>
</evidence>
<dbReference type="SUPFAM" id="SSF57716">
    <property type="entry name" value="Glucocorticoid receptor-like (DNA-binding domain)"/>
    <property type="match status" value="1"/>
</dbReference>
<keyword evidence="4 10" id="KW-0863">Zinc-finger</keyword>
<evidence type="ECO:0000256" key="10">
    <source>
        <dbReference type="PROSITE-ProRule" id="PRU00094"/>
    </source>
</evidence>
<sequence>LINLDLEIVVFVIRLCFRVTIIFALDGWRRSLFHASWTLLQIKEEMGKQGPCYHCGVTSTPLWRNGPPEKPVLCNACGSRWRTKGSLVNYTPVRARAEGDEVEIDDRRGGQKMMMINGMSMNKKRKPYQENFTVKRTNLEFSNGFKKRSLEEEASNNRSSSGSVVSNSESCDQSNVWETSFAACKKRTCVGRPKAASSSVEKLTKDLFSILQEQQFSCCVSGISEEELLFENESPMVIGHGSVLLIDPHEDSEASSLLVENSKSSSIHSQNSGGKAIKQEQLKRTKSQVLGRHSLPLCNIDLKDVINFDEFIEKFTKGEQQKLMKLLPEVDSVDPPHSLMSMFESSQFKENFSLFQQLVADGVFGTSTSSSGSKLEEVSNQTPSDNNRLVIIERPCESLNQNFSETRVVTKSPKEVMKIRSKHIETKEIIENSVSSLNHMSYGGSMVCGGYEDNDNSDQDLLLDEGCTVHVSDQSSTPFEITHLAVELTLRDPSRFQELVMSSKKTLQAPSPKETCLKQEPAFRNSHHAPVAAAPRFKGASSKQEAAITSSDQHDLTPREQVLEVLRLFKDVFRQLDRDKQARLLGGDVFDATARIDIRTLDVLEKMGKQVNTEKRIGVVPGVNVGDEFQYKTELRLVGLHFKTMCGIDYMDIGDVKLATSIVSSEGYGYSDKFGAGVVVYTGEGGNVVTKEKKTEDQRLVKGNLALANSMRKRSLVRVIRGEERLDKKGKRYVYDGLYLVDKYWLEKEKRPVVNASRDFPPGRGTSTNVPDKAFKKSRAGDVVVHHAVANSEPVEVSPGEEQEFRNSHQEHVPTPREKVHEVLRVFKEVFTQLDREKQARRGGDLYEATARIDLKTQVFLEKEGKHVNTPNRIGQVPGIEVGDEFQYKAELRVVGLHFRTMSGIDYVEVEGVKLATSIVSSERYDFDDKFDADVVIYTGEGGNVINKEKKAEDQKMIKGNLALANSMRHKREVRVIRGDERWDGKGKHYVYAGLYLVDKYWLEKGVSGKSVYKFKLCRIPGQPPLT</sequence>
<keyword evidence="5" id="KW-0862">Zinc</keyword>
<dbReference type="PROSITE" id="PS51015">
    <property type="entry name" value="YDG"/>
    <property type="match status" value="2"/>
</dbReference>
<comment type="subcellular location">
    <subcellularLocation>
        <location evidence="2">Chromosome</location>
        <location evidence="2">Centromere</location>
    </subcellularLocation>
    <subcellularLocation>
        <location evidence="1 11">Nucleus</location>
    </subcellularLocation>
</comment>
<dbReference type="Pfam" id="PF02182">
    <property type="entry name" value="SAD_SRA"/>
    <property type="match status" value="2"/>
</dbReference>
<feature type="compositionally biased region" description="Low complexity" evidence="12">
    <location>
        <begin position="156"/>
        <end position="169"/>
    </location>
</feature>
<dbReference type="Proteomes" id="UP000824890">
    <property type="component" value="Unassembled WGS sequence"/>
</dbReference>
<evidence type="ECO:0000256" key="2">
    <source>
        <dbReference type="ARBA" id="ARBA00004584"/>
    </source>
</evidence>
<dbReference type="PROSITE" id="PS50114">
    <property type="entry name" value="GATA_ZN_FINGER_2"/>
    <property type="match status" value="1"/>
</dbReference>
<proteinExistence type="predicted"/>
<evidence type="ECO:0000256" key="4">
    <source>
        <dbReference type="ARBA" id="ARBA00022771"/>
    </source>
</evidence>
<evidence type="ECO:0000256" key="5">
    <source>
        <dbReference type="ARBA" id="ARBA00022833"/>
    </source>
</evidence>
<dbReference type="EMBL" id="JAGKQM010000012">
    <property type="protein sequence ID" value="KAH0899242.1"/>
    <property type="molecule type" value="Genomic_DNA"/>
</dbReference>
<dbReference type="Pfam" id="PF13919">
    <property type="entry name" value="ASXH"/>
    <property type="match status" value="1"/>
</dbReference>
<keyword evidence="17" id="KW-1185">Reference proteome</keyword>
<dbReference type="InterPro" id="IPR015947">
    <property type="entry name" value="PUA-like_sf"/>
</dbReference>
<evidence type="ECO:0000256" key="9">
    <source>
        <dbReference type="ARBA" id="ARBA00023242"/>
    </source>
</evidence>
<evidence type="ECO:0000256" key="6">
    <source>
        <dbReference type="ARBA" id="ARBA00023015"/>
    </source>
</evidence>
<dbReference type="PROSITE" id="PS51916">
    <property type="entry name" value="DEUBAD"/>
    <property type="match status" value="1"/>
</dbReference>
<name>A0ABQ8B417_BRANA</name>
<dbReference type="Gene3D" id="2.30.280.10">
    <property type="entry name" value="SRA-YDG"/>
    <property type="match status" value="2"/>
</dbReference>
<dbReference type="PROSITE" id="PS00344">
    <property type="entry name" value="GATA_ZN_FINGER_1"/>
    <property type="match status" value="1"/>
</dbReference>
<reference evidence="16 17" key="1">
    <citation type="submission" date="2021-05" db="EMBL/GenBank/DDBJ databases">
        <title>Genome Assembly of Synthetic Allotetraploid Brassica napus Reveals Homoeologous Exchanges between Subgenomes.</title>
        <authorList>
            <person name="Davis J.T."/>
        </authorList>
    </citation>
    <scope>NUCLEOTIDE SEQUENCE [LARGE SCALE GENOMIC DNA]</scope>
    <source>
        <strain evidence="17">cv. Da-Ae</strain>
        <tissue evidence="16">Seedling</tissue>
    </source>
</reference>
<evidence type="ECO:0000259" key="14">
    <source>
        <dbReference type="PROSITE" id="PS51015"/>
    </source>
</evidence>